<dbReference type="GeneID" id="80019540"/>
<dbReference type="Proteomes" id="UP000326279">
    <property type="component" value="Segment"/>
</dbReference>
<gene>
    <name evidence="1" type="primary">67</name>
    <name evidence="1" type="ORF">PBI_MALAGASYROSE_67</name>
</gene>
<name>A0A5J6TE87_9CAUD</name>
<keyword evidence="2" id="KW-1185">Reference proteome</keyword>
<evidence type="ECO:0000313" key="2">
    <source>
        <dbReference type="Proteomes" id="UP000326279"/>
    </source>
</evidence>
<dbReference type="EMBL" id="MN234170">
    <property type="protein sequence ID" value="QFG08915.1"/>
    <property type="molecule type" value="Genomic_DNA"/>
</dbReference>
<accession>A0A5J6TE87</accession>
<reference evidence="1 2" key="1">
    <citation type="submission" date="2019-07" db="EMBL/GenBank/DDBJ databases">
        <authorList>
            <person name="Garlena R.A."/>
            <person name="Russell D.A."/>
            <person name="Pope W.H."/>
            <person name="Jacobs-Sera D."/>
            <person name="Hatfull G.F."/>
        </authorList>
    </citation>
    <scope>NUCLEOTIDE SEQUENCE [LARGE SCALE GENOMIC DNA]</scope>
</reference>
<evidence type="ECO:0000313" key="1">
    <source>
        <dbReference type="EMBL" id="QFG08915.1"/>
    </source>
</evidence>
<dbReference type="RefSeq" id="YP_010754939.1">
    <property type="nucleotide sequence ID" value="NC_073465.1"/>
</dbReference>
<organism evidence="1 2">
    <name type="scientific">Mycobacterium phage MalagasyRose</name>
    <dbReference type="NCBI Taxonomy" id="2599870"/>
    <lineage>
        <taxon>Viruses</taxon>
        <taxon>Duplodnaviria</taxon>
        <taxon>Heunggongvirae</taxon>
        <taxon>Uroviricota</taxon>
        <taxon>Caudoviricetes</taxon>
        <taxon>Malagasyrosevirus</taxon>
        <taxon>Malagasyrosevirus malagasyrose</taxon>
    </lineage>
</organism>
<dbReference type="KEGG" id="vg:80019540"/>
<proteinExistence type="predicted"/>
<protein>
    <submittedName>
        <fullName evidence="1">Uncharacterized protein</fullName>
    </submittedName>
</protein>
<sequence length="126" mass="14321">MTATMYEGPDTYEEVSVRKITRSTIARQIPVECNGVFRTYPLGDDGVLHLPEAVLLTLLATWGHNLPPARVDCLTAECEPHEWVDTERDVWSFRDGEWHFYSSFEGKWLPGGGFLTTCGPYRRVLS</sequence>